<dbReference type="Proteomes" id="UP001182556">
    <property type="component" value="Unassembled WGS sequence"/>
</dbReference>
<evidence type="ECO:0000256" key="1">
    <source>
        <dbReference type="SAM" id="MobiDB-lite"/>
    </source>
</evidence>
<feature type="region of interest" description="Disordered" evidence="1">
    <location>
        <begin position="377"/>
        <end position="526"/>
    </location>
</feature>
<sequence>MLELVVEANGNTGGRYYPCTGYFGATPLVVSGTITTRVPPFARPLPVRAVYAIVRCTETRGSHERVVWEKIKTIWSSEDYVVIGAWSHPFRVSVPPEVARATSSSLCFKEWKSVWKFDIALEHEPIPYVGHRLTKSFHLNVRNHSQPYLPAPLASDFIVGTDSHATNVQISPPHGAFGPEDNVDVAVRAKPVVPSTAVKKAIMVLERVVDFLEQDKSAVRISPKTESTEVSTIAFSTVDATELDGWYRCCLAVKLPKRTAKWDVGETVRTQLVSIRYQLRIKITTKSSKSRLSRDWTCDPIPVTISATSIYERAQAKAAAPVKLRKHKSSRRGLYMHEGTVDISSDAVNLWKRSTTSLSPPSSTVKPILLPPDHPAQSQSISFIFPSPPPHTTNLQHPGALPSLESLFPDAPEPSWSTLQQFQQTGRRISTTASEEEAMQPSRTKQRTFEDPRLPSLDSLGLGLQSDSRRPMTAPALFSSASFTSPPAPYTSPVDARPRTSAGSSQSQPSSNMLSPHTFAFTVNGD</sequence>
<feature type="compositionally biased region" description="Polar residues" evidence="1">
    <location>
        <begin position="415"/>
        <end position="433"/>
    </location>
</feature>
<keyword evidence="3" id="KW-1185">Reference proteome</keyword>
<evidence type="ECO:0000313" key="3">
    <source>
        <dbReference type="Proteomes" id="UP001182556"/>
    </source>
</evidence>
<comment type="caution">
    <text evidence="2">The sequence shown here is derived from an EMBL/GenBank/DDBJ whole genome shotgun (WGS) entry which is preliminary data.</text>
</comment>
<feature type="compositionally biased region" description="Low complexity" evidence="1">
    <location>
        <begin position="473"/>
        <end position="485"/>
    </location>
</feature>
<name>A0AAD9L9F2_PAPLA</name>
<dbReference type="EMBL" id="JAODAN010000001">
    <property type="protein sequence ID" value="KAK1927249.1"/>
    <property type="molecule type" value="Genomic_DNA"/>
</dbReference>
<protein>
    <submittedName>
        <fullName evidence="2">Uncharacterized protein</fullName>
    </submittedName>
</protein>
<evidence type="ECO:0000313" key="2">
    <source>
        <dbReference type="EMBL" id="KAK1927249.1"/>
    </source>
</evidence>
<accession>A0AAD9L9F2</accession>
<feature type="compositionally biased region" description="Low complexity" evidence="1">
    <location>
        <begin position="501"/>
        <end position="515"/>
    </location>
</feature>
<dbReference type="AlphaFoldDB" id="A0AAD9L9F2"/>
<gene>
    <name evidence="2" type="ORF">DB88DRAFT_477360</name>
</gene>
<feature type="compositionally biased region" description="Low complexity" evidence="1">
    <location>
        <begin position="454"/>
        <end position="466"/>
    </location>
</feature>
<proteinExistence type="predicted"/>
<organism evidence="2 3">
    <name type="scientific">Papiliotrema laurentii</name>
    <name type="common">Cryptococcus laurentii</name>
    <dbReference type="NCBI Taxonomy" id="5418"/>
    <lineage>
        <taxon>Eukaryota</taxon>
        <taxon>Fungi</taxon>
        <taxon>Dikarya</taxon>
        <taxon>Basidiomycota</taxon>
        <taxon>Agaricomycotina</taxon>
        <taxon>Tremellomycetes</taxon>
        <taxon>Tremellales</taxon>
        <taxon>Rhynchogastremaceae</taxon>
        <taxon>Papiliotrema</taxon>
    </lineage>
</organism>
<reference evidence="2" key="1">
    <citation type="submission" date="2023-02" db="EMBL/GenBank/DDBJ databases">
        <title>Identification and recombinant expression of a fungal hydrolase from Papiliotrema laurentii that hydrolyzes apple cutin and clears colloidal polyester polyurethane.</title>
        <authorList>
            <consortium name="DOE Joint Genome Institute"/>
            <person name="Roman V.A."/>
            <person name="Bojanowski C."/>
            <person name="Crable B.R."/>
            <person name="Wagner D.N."/>
            <person name="Hung C.S."/>
            <person name="Nadeau L.J."/>
            <person name="Schratz L."/>
            <person name="Haridas S."/>
            <person name="Pangilinan J."/>
            <person name="Lipzen A."/>
            <person name="Na H."/>
            <person name="Yan M."/>
            <person name="Ng V."/>
            <person name="Grigoriev I.V."/>
            <person name="Spatafora J.W."/>
            <person name="Barlow D."/>
            <person name="Biffinger J."/>
            <person name="Kelley-Loughnane N."/>
            <person name="Varaljay V.A."/>
            <person name="Crookes-Goodson W.J."/>
        </authorList>
    </citation>
    <scope>NUCLEOTIDE SEQUENCE</scope>
    <source>
        <strain evidence="2">5307AH</strain>
    </source>
</reference>